<feature type="binding site" evidence="9">
    <location>
        <position position="197"/>
    </location>
    <ligand>
        <name>Zn(2+)</name>
        <dbReference type="ChEBI" id="CHEBI:29105"/>
        <note>catalytic</note>
    </ligand>
</feature>
<accession>A0ABD2MTA4</accession>
<dbReference type="InterPro" id="IPR036436">
    <property type="entry name" value="Disintegrin_dom_sf"/>
</dbReference>
<feature type="disulfide bond" evidence="7">
    <location>
        <begin position="313"/>
        <end position="333"/>
    </location>
</feature>
<feature type="binding site" evidence="9">
    <location>
        <position position="191"/>
    </location>
    <ligand>
        <name>Zn(2+)</name>
        <dbReference type="ChEBI" id="CHEBI:29105"/>
        <note>catalytic</note>
    </ligand>
</feature>
<feature type="compositionally biased region" description="Basic and acidic residues" evidence="10">
    <location>
        <begin position="1108"/>
        <end position="1118"/>
    </location>
</feature>
<evidence type="ECO:0000256" key="8">
    <source>
        <dbReference type="PROSITE-ProRule" id="PRU00076"/>
    </source>
</evidence>
<evidence type="ECO:0000256" key="11">
    <source>
        <dbReference type="SAM" id="Phobius"/>
    </source>
</evidence>
<evidence type="ECO:0000256" key="2">
    <source>
        <dbReference type="ARBA" id="ARBA00022692"/>
    </source>
</evidence>
<dbReference type="SMART" id="SM00608">
    <property type="entry name" value="ACR"/>
    <property type="match status" value="1"/>
</dbReference>
<evidence type="ECO:0000313" key="15">
    <source>
        <dbReference type="EMBL" id="KAL3269603.1"/>
    </source>
</evidence>
<feature type="disulfide bond" evidence="9">
    <location>
        <begin position="202"/>
        <end position="226"/>
    </location>
</feature>
<feature type="disulfide bond" evidence="8">
    <location>
        <begin position="494"/>
        <end position="504"/>
    </location>
</feature>
<dbReference type="GO" id="GO:0008237">
    <property type="term" value="F:metallopeptidase activity"/>
    <property type="evidence" value="ECO:0007669"/>
    <property type="project" value="UniProtKB-KW"/>
</dbReference>
<dbReference type="PROSITE" id="PS50214">
    <property type="entry name" value="DISINTEGRIN_2"/>
    <property type="match status" value="1"/>
</dbReference>
<evidence type="ECO:0000259" key="12">
    <source>
        <dbReference type="PROSITE" id="PS50026"/>
    </source>
</evidence>
<comment type="caution">
    <text evidence="15">The sequence shown here is derived from an EMBL/GenBank/DDBJ whole genome shotgun (WGS) entry which is preliminary data.</text>
</comment>
<dbReference type="Gene3D" id="4.10.70.10">
    <property type="entry name" value="Disintegrin domain"/>
    <property type="match status" value="1"/>
</dbReference>
<feature type="domain" description="Disintegrin" evidence="13">
    <location>
        <begin position="253"/>
        <end position="341"/>
    </location>
</feature>
<dbReference type="InterPro" id="IPR034027">
    <property type="entry name" value="Reprolysin_adamalysin"/>
</dbReference>
<dbReference type="Gene3D" id="3.40.390.10">
    <property type="entry name" value="Collagenase (Catalytic Domain)"/>
    <property type="match status" value="1"/>
</dbReference>
<feature type="compositionally biased region" description="Basic and acidic residues" evidence="10">
    <location>
        <begin position="607"/>
        <end position="616"/>
    </location>
</feature>
<keyword evidence="8" id="KW-0245">EGF-like domain</keyword>
<protein>
    <recommendedName>
        <fullName evidence="17">Disintegrin and metalloproteinase domain-containing protein 12</fullName>
    </recommendedName>
</protein>
<feature type="compositionally biased region" description="Basic and acidic residues" evidence="10">
    <location>
        <begin position="1238"/>
        <end position="1259"/>
    </location>
</feature>
<comment type="subcellular location">
    <subcellularLocation>
        <location evidence="1">Membrane</location>
        <topology evidence="1">Single-pass membrane protein</topology>
    </subcellularLocation>
</comment>
<dbReference type="GO" id="GO:0046872">
    <property type="term" value="F:metal ion binding"/>
    <property type="evidence" value="ECO:0007669"/>
    <property type="project" value="UniProtKB-KW"/>
</dbReference>
<keyword evidence="5 11" id="KW-0472">Membrane</keyword>
<feature type="region of interest" description="Disordered" evidence="10">
    <location>
        <begin position="1047"/>
        <end position="1083"/>
    </location>
</feature>
<evidence type="ECO:0000256" key="9">
    <source>
        <dbReference type="PROSITE-ProRule" id="PRU00276"/>
    </source>
</evidence>
<evidence type="ECO:0000256" key="10">
    <source>
        <dbReference type="SAM" id="MobiDB-lite"/>
    </source>
</evidence>
<dbReference type="FunFam" id="3.40.390.10:FF:000002">
    <property type="entry name" value="Disintegrin and metalloproteinase domain-containing protein 22"/>
    <property type="match status" value="1"/>
</dbReference>
<dbReference type="PROSITE" id="PS01186">
    <property type="entry name" value="EGF_2"/>
    <property type="match status" value="1"/>
</dbReference>
<keyword evidence="4" id="KW-0378">Hydrolase</keyword>
<feature type="compositionally biased region" description="Low complexity" evidence="10">
    <location>
        <begin position="838"/>
        <end position="850"/>
    </location>
</feature>
<keyword evidence="4" id="KW-0645">Protease</keyword>
<dbReference type="PANTHER" id="PTHR11905">
    <property type="entry name" value="ADAM A DISINTEGRIN AND METALLOPROTEASE DOMAIN"/>
    <property type="match status" value="1"/>
</dbReference>
<dbReference type="GO" id="GO:0016020">
    <property type="term" value="C:membrane"/>
    <property type="evidence" value="ECO:0007669"/>
    <property type="project" value="UniProtKB-SubCell"/>
</dbReference>
<feature type="domain" description="Peptidase M12B" evidence="14">
    <location>
        <begin position="52"/>
        <end position="247"/>
    </location>
</feature>
<feature type="compositionally biased region" description="Polar residues" evidence="10">
    <location>
        <begin position="1265"/>
        <end position="1281"/>
    </location>
</feature>
<evidence type="ECO:0000259" key="14">
    <source>
        <dbReference type="PROSITE" id="PS50215"/>
    </source>
</evidence>
<feature type="region of interest" description="Disordered" evidence="10">
    <location>
        <begin position="824"/>
        <end position="856"/>
    </location>
</feature>
<name>A0ABD2MTA4_9CUCU</name>
<evidence type="ECO:0000259" key="13">
    <source>
        <dbReference type="PROSITE" id="PS50214"/>
    </source>
</evidence>
<feature type="domain" description="EGF-like" evidence="12">
    <location>
        <begin position="490"/>
        <end position="522"/>
    </location>
</feature>
<feature type="compositionally biased region" description="Polar residues" evidence="10">
    <location>
        <begin position="1168"/>
        <end position="1190"/>
    </location>
</feature>
<dbReference type="PROSITE" id="PS50215">
    <property type="entry name" value="ADAM_MEPRO"/>
    <property type="match status" value="1"/>
</dbReference>
<dbReference type="InterPro" id="IPR000742">
    <property type="entry name" value="EGF"/>
</dbReference>
<feature type="compositionally biased region" description="Basic and acidic residues" evidence="10">
    <location>
        <begin position="1130"/>
        <end position="1148"/>
    </location>
</feature>
<keyword evidence="9" id="KW-0862">Zinc</keyword>
<evidence type="ECO:0000256" key="7">
    <source>
        <dbReference type="PROSITE-ProRule" id="PRU00068"/>
    </source>
</evidence>
<feature type="region of interest" description="Disordered" evidence="10">
    <location>
        <begin position="586"/>
        <end position="616"/>
    </location>
</feature>
<dbReference type="SUPFAM" id="SSF55486">
    <property type="entry name" value="Metalloproteases ('zincins'), catalytic domain"/>
    <property type="match status" value="1"/>
</dbReference>
<gene>
    <name evidence="15" type="ORF">HHI36_008667</name>
</gene>
<sequence length="1281" mass="141354">MYRHSNLAAHNKTCGYKGTDEIDHHKQILRYKRDLDQSDLIRGPYNANRESKYVELVLVIDNREYKELGENRQRVVHHCKTIANIINGLYSPLNIFIALVGVVIWTERDEISFSKNGDETLTNFLHYRREKLIKDHPNDNAQLLSKFNFDNGVVGKALKGPICTYEYWGVNTDHSPIIGLVATTIAHEMGHNFGMEHDTNDCKCPDTRCIMAPSSSTEAPTHWSSCSLNYLLLAFTHGMDYCLKNKPQALFDSPVCGNGFVEPGEQCDCGLPEHCDNTCCNATSCMLYSNASCATGECCDLSTCMPKNAGVLCRSADYECDLPEYCTGQSEFCPGDVYKMDTEVCDNGKAYCYHGFCRTRTDQCKLLWGETGKSSDEQCYKMNTKGSRHGNCGYNKFNKSFTKCHNESILCGMLHCRHLNERLEFGMESVAILSQSFINSRGTIIPCRNAIVDLGINQIDPGLAPDGAACGVGKMCVNQRCMSVENLRAEGVKCPDNCNNNGWCNNLGHCHCKDGFSPPYCEVPGPGGSEDSGPASNPNRNQVYVQLMFIFFLGIVPAIALGAFLYYHLRRNTVYGSHMKSIPSISTNSRQLKTVEDGNGGKGFMEPTKRTEDNHSLLREDSPPPIGFQIGLFGHFKICLTPSKQTNIERPQILRPPPPVPSAAKIQEVASIPKTLEPIRPAPIPPPQVHKEIEPVRSAPPPPTVLEPRSQNICVASNVTASPAPSVTTRTPNDVNVLTSNFFNKPLRVPSFRKYPLSNPFSQGNNVITAPALPPLNPNQSTRPIISSPVLESSTSTAKELMSPPRKAPIISVKPQVMVPEQKEKGTDSVDFVPPKPTTNTNLNTTNTLKKPLKDNTSSLNRITSFLKPSDKKPTLQHRPSQIKANKIDREQLRSMEISNPIPQSQIDLAENALPVSKETTQAVVMRSKSMRSDVSKKPVIPTFGSMRNPSGLKRPVSIPCGARPKIPPPPRPPPILQNEYDDCLNKKCNSREELGSPMSTDNIYAVIEESPKHSESTANDSFGLLGEIVSEIKNRNFDSIYSTSTLAKKRKEQEEKDDASVGTENTYSNMGNMKSSASSTSSGYIQPNIPLLNAYVQPSTLPKPVEVHNAEKKETKSESINQKIMSKSNSKEKLANEITNKQKEPPKLNKQTTPVNLRSRRSSPSSTTNKNRLTNNSPDLVTSCNSKSSKPPDVLNRGSTHQKKPTVSVKPNVNTTPKVTSKVAVKPTASKVLQSKKSNDDLKNDAKKTDGAVKDSKVGVKNLPNRSNSRVAALQQKFQQ</sequence>
<feature type="compositionally biased region" description="Polar residues" evidence="10">
    <location>
        <begin position="1210"/>
        <end position="1220"/>
    </location>
</feature>
<dbReference type="CDD" id="cd04269">
    <property type="entry name" value="ZnMc_adamalysin_II_like"/>
    <property type="match status" value="1"/>
</dbReference>
<dbReference type="SUPFAM" id="SSF57552">
    <property type="entry name" value="Blood coagulation inhibitor (disintegrin)"/>
    <property type="match status" value="1"/>
</dbReference>
<keyword evidence="6 8" id="KW-1015">Disulfide bond</keyword>
<dbReference type="EMBL" id="JABFTP020000021">
    <property type="protein sequence ID" value="KAL3269603.1"/>
    <property type="molecule type" value="Genomic_DNA"/>
</dbReference>
<dbReference type="InterPro" id="IPR006586">
    <property type="entry name" value="ADAM_Cys-rich"/>
</dbReference>
<dbReference type="SMART" id="SM00050">
    <property type="entry name" value="DISIN"/>
    <property type="match status" value="1"/>
</dbReference>
<keyword evidence="16" id="KW-1185">Reference proteome</keyword>
<feature type="disulfide bond" evidence="9">
    <location>
        <begin position="204"/>
        <end position="209"/>
    </location>
</feature>
<feature type="region of interest" description="Disordered" evidence="10">
    <location>
        <begin position="936"/>
        <end position="955"/>
    </location>
</feature>
<dbReference type="FunFam" id="4.10.70.10:FF:000001">
    <property type="entry name" value="Disintegrin and metalloproteinase domain-containing protein 22"/>
    <property type="match status" value="1"/>
</dbReference>
<feature type="binding site" evidence="9">
    <location>
        <position position="187"/>
    </location>
    <ligand>
        <name>Zn(2+)</name>
        <dbReference type="ChEBI" id="CHEBI:29105"/>
        <note>catalytic</note>
    </ligand>
</feature>
<proteinExistence type="predicted"/>
<feature type="active site" evidence="9">
    <location>
        <position position="188"/>
    </location>
</feature>
<reference evidence="15 16" key="1">
    <citation type="journal article" date="2021" name="BMC Biol.">
        <title>Horizontally acquired antibacterial genes associated with adaptive radiation of ladybird beetles.</title>
        <authorList>
            <person name="Li H.S."/>
            <person name="Tang X.F."/>
            <person name="Huang Y.H."/>
            <person name="Xu Z.Y."/>
            <person name="Chen M.L."/>
            <person name="Du X.Y."/>
            <person name="Qiu B.Y."/>
            <person name="Chen P.T."/>
            <person name="Zhang W."/>
            <person name="Slipinski A."/>
            <person name="Escalona H.E."/>
            <person name="Waterhouse R.M."/>
            <person name="Zwick A."/>
            <person name="Pang H."/>
        </authorList>
    </citation>
    <scope>NUCLEOTIDE SEQUENCE [LARGE SCALE GENOMIC DNA]</scope>
    <source>
        <strain evidence="15">SYSU2018</strain>
    </source>
</reference>
<organism evidence="15 16">
    <name type="scientific">Cryptolaemus montrouzieri</name>
    <dbReference type="NCBI Taxonomy" id="559131"/>
    <lineage>
        <taxon>Eukaryota</taxon>
        <taxon>Metazoa</taxon>
        <taxon>Ecdysozoa</taxon>
        <taxon>Arthropoda</taxon>
        <taxon>Hexapoda</taxon>
        <taxon>Insecta</taxon>
        <taxon>Pterygota</taxon>
        <taxon>Neoptera</taxon>
        <taxon>Endopterygota</taxon>
        <taxon>Coleoptera</taxon>
        <taxon>Polyphaga</taxon>
        <taxon>Cucujiformia</taxon>
        <taxon>Coccinelloidea</taxon>
        <taxon>Coccinellidae</taxon>
        <taxon>Scymninae</taxon>
        <taxon>Scymnini</taxon>
        <taxon>Cryptolaemus</taxon>
    </lineage>
</organism>
<keyword evidence="2 11" id="KW-0812">Transmembrane</keyword>
<keyword evidence="4" id="KW-0482">Metalloprotease</keyword>
<evidence type="ECO:0000256" key="3">
    <source>
        <dbReference type="ARBA" id="ARBA00022989"/>
    </source>
</evidence>
<dbReference type="Pfam" id="PF01421">
    <property type="entry name" value="Reprolysin"/>
    <property type="match status" value="1"/>
</dbReference>
<evidence type="ECO:0000256" key="1">
    <source>
        <dbReference type="ARBA" id="ARBA00004167"/>
    </source>
</evidence>
<feature type="region of interest" description="Disordered" evidence="10">
    <location>
        <begin position="1108"/>
        <end position="1281"/>
    </location>
</feature>
<dbReference type="PANTHER" id="PTHR11905:SF159">
    <property type="entry name" value="ADAM METALLOPROTEASE"/>
    <property type="match status" value="1"/>
</dbReference>
<dbReference type="PROSITE" id="PS50026">
    <property type="entry name" value="EGF_3"/>
    <property type="match status" value="1"/>
</dbReference>
<evidence type="ECO:0000256" key="4">
    <source>
        <dbReference type="ARBA" id="ARBA00023049"/>
    </source>
</evidence>
<dbReference type="Proteomes" id="UP001516400">
    <property type="component" value="Unassembled WGS sequence"/>
</dbReference>
<dbReference type="Pfam" id="PF08516">
    <property type="entry name" value="ADAM_CR"/>
    <property type="match status" value="1"/>
</dbReference>
<feature type="compositionally biased region" description="Polar residues" evidence="10">
    <location>
        <begin position="1063"/>
        <end position="1083"/>
    </location>
</feature>
<evidence type="ECO:0008006" key="17">
    <source>
        <dbReference type="Google" id="ProtNLM"/>
    </source>
</evidence>
<dbReference type="Pfam" id="PF00200">
    <property type="entry name" value="Disintegrin"/>
    <property type="match status" value="1"/>
</dbReference>
<feature type="disulfide bond" evidence="8">
    <location>
        <begin position="512"/>
        <end position="521"/>
    </location>
</feature>
<feature type="compositionally biased region" description="Polar residues" evidence="10">
    <location>
        <begin position="1119"/>
        <end position="1129"/>
    </location>
</feature>
<keyword evidence="3 11" id="KW-1133">Transmembrane helix</keyword>
<evidence type="ECO:0000256" key="6">
    <source>
        <dbReference type="ARBA" id="ARBA00023157"/>
    </source>
</evidence>
<comment type="caution">
    <text evidence="8">Lacks conserved residue(s) required for the propagation of feature annotation.</text>
</comment>
<keyword evidence="9" id="KW-0479">Metal-binding</keyword>
<dbReference type="InterPro" id="IPR024079">
    <property type="entry name" value="MetalloPept_cat_dom_sf"/>
</dbReference>
<dbReference type="InterPro" id="IPR001590">
    <property type="entry name" value="Peptidase_M12B"/>
</dbReference>
<evidence type="ECO:0000313" key="16">
    <source>
        <dbReference type="Proteomes" id="UP001516400"/>
    </source>
</evidence>
<feature type="transmembrane region" description="Helical" evidence="11">
    <location>
        <begin position="543"/>
        <end position="569"/>
    </location>
</feature>
<evidence type="ECO:0000256" key="5">
    <source>
        <dbReference type="ARBA" id="ARBA00023136"/>
    </source>
</evidence>
<dbReference type="InterPro" id="IPR001762">
    <property type="entry name" value="Disintegrin_dom"/>
</dbReference>